<dbReference type="EMBL" id="JYDI01000193">
    <property type="protein sequence ID" value="KRY48891.1"/>
    <property type="molecule type" value="Genomic_DNA"/>
</dbReference>
<organism evidence="2 3">
    <name type="scientific">Trichinella britovi</name>
    <name type="common">Parasitic roundworm</name>
    <dbReference type="NCBI Taxonomy" id="45882"/>
    <lineage>
        <taxon>Eukaryota</taxon>
        <taxon>Metazoa</taxon>
        <taxon>Ecdysozoa</taxon>
        <taxon>Nematoda</taxon>
        <taxon>Enoplea</taxon>
        <taxon>Dorylaimia</taxon>
        <taxon>Trichinellida</taxon>
        <taxon>Trichinellidae</taxon>
        <taxon>Trichinella</taxon>
    </lineage>
</organism>
<protein>
    <submittedName>
        <fullName evidence="2">Uncharacterized protein</fullName>
    </submittedName>
</protein>
<evidence type="ECO:0000313" key="3">
    <source>
        <dbReference type="Proteomes" id="UP000054653"/>
    </source>
</evidence>
<dbReference type="AlphaFoldDB" id="A0A0V1CI10"/>
<keyword evidence="3" id="KW-1185">Reference proteome</keyword>
<name>A0A0V1CI10_TRIBR</name>
<feature type="compositionally biased region" description="Basic and acidic residues" evidence="1">
    <location>
        <begin position="36"/>
        <end position="48"/>
    </location>
</feature>
<gene>
    <name evidence="2" type="ORF">T03_14922</name>
</gene>
<proteinExistence type="predicted"/>
<evidence type="ECO:0000256" key="1">
    <source>
        <dbReference type="SAM" id="MobiDB-lite"/>
    </source>
</evidence>
<evidence type="ECO:0000313" key="2">
    <source>
        <dbReference type="EMBL" id="KRY48891.1"/>
    </source>
</evidence>
<sequence>MDRGRGMKGYIKRDVINRCVVKSRDETETGTDAETEGSKERIKEYTEEEGKQLKAAISTPSSCNHWQQRSAKNKYCMQGRKHRNNFMQ</sequence>
<reference evidence="2 3" key="1">
    <citation type="submission" date="2015-01" db="EMBL/GenBank/DDBJ databases">
        <title>Evolution of Trichinella species and genotypes.</title>
        <authorList>
            <person name="Korhonen P.K."/>
            <person name="Edoardo P."/>
            <person name="Giuseppe L.R."/>
            <person name="Gasser R.B."/>
        </authorList>
    </citation>
    <scope>NUCLEOTIDE SEQUENCE [LARGE SCALE GENOMIC DNA]</scope>
    <source>
        <strain evidence="2">ISS120</strain>
    </source>
</reference>
<dbReference type="Proteomes" id="UP000054653">
    <property type="component" value="Unassembled WGS sequence"/>
</dbReference>
<feature type="region of interest" description="Disordered" evidence="1">
    <location>
        <begin position="24"/>
        <end position="48"/>
    </location>
</feature>
<accession>A0A0V1CI10</accession>
<comment type="caution">
    <text evidence="2">The sequence shown here is derived from an EMBL/GenBank/DDBJ whole genome shotgun (WGS) entry which is preliminary data.</text>
</comment>